<proteinExistence type="predicted"/>
<comment type="caution">
    <text evidence="1">The sequence shown here is derived from an EMBL/GenBank/DDBJ whole genome shotgun (WGS) entry which is preliminary data.</text>
</comment>
<evidence type="ECO:0000313" key="1">
    <source>
        <dbReference type="EMBL" id="KAI2391207.1"/>
    </source>
</evidence>
<gene>
    <name evidence="1" type="ORF">LOY88_001281</name>
</gene>
<sequence length="307" mass="33773">MISAIVSASLLAIASLLPNVYASSVPRDVELEARNVTESYQLIASSPILEELDKIIAANPQGRSLVNITARRVKEFERSILANRQMPPRNRPFRSHGRVHEGAHQGYLECSNPVGCGPNAPAWVQDTLVSITSAKVTTNQVASPAQVNSDHKQTTTLAVGTLHAVAKGSTTGWNIAASLNIKGAQVGFSYTNQKSETVTLTTTRTDTGTCGPRRRCQWVTSTFKAKVKGKCFMTAVSECNRGKRDMCGRDRNRFFRGCLRQATASRRGCKDPVGQRRLFDCELDYPLLDDKGKPLYEINWKTESIDK</sequence>
<dbReference type="EMBL" id="JALBCA010000013">
    <property type="protein sequence ID" value="KAI2391207.1"/>
    <property type="molecule type" value="Genomic_DNA"/>
</dbReference>
<accession>A0ACB8V2R0</accession>
<protein>
    <submittedName>
        <fullName evidence="1">Uncharacterized protein</fullName>
    </submittedName>
</protein>
<reference evidence="1" key="1">
    <citation type="journal article" date="2022" name="bioRxiv">
        <title>Population genetic analysis of Ophidiomyces ophidiicola, the causative agent of snake fungal disease, indicates recent introductions to the USA.</title>
        <authorList>
            <person name="Ladner J.T."/>
            <person name="Palmer J.M."/>
            <person name="Ettinger C.L."/>
            <person name="Stajich J.E."/>
            <person name="Farrell T.M."/>
            <person name="Glorioso B.M."/>
            <person name="Lawson B."/>
            <person name="Price S.J."/>
            <person name="Stengle A.G."/>
            <person name="Grear D.A."/>
            <person name="Lorch J.M."/>
        </authorList>
    </citation>
    <scope>NUCLEOTIDE SEQUENCE</scope>
    <source>
        <strain evidence="1">NWHC 24266-5</strain>
    </source>
</reference>
<name>A0ACB8V2R0_9EURO</name>
<organism evidence="1">
    <name type="scientific">Ophidiomyces ophidiicola</name>
    <dbReference type="NCBI Taxonomy" id="1387563"/>
    <lineage>
        <taxon>Eukaryota</taxon>
        <taxon>Fungi</taxon>
        <taxon>Dikarya</taxon>
        <taxon>Ascomycota</taxon>
        <taxon>Pezizomycotina</taxon>
        <taxon>Eurotiomycetes</taxon>
        <taxon>Eurotiomycetidae</taxon>
        <taxon>Onygenales</taxon>
        <taxon>Onygenaceae</taxon>
        <taxon>Ophidiomyces</taxon>
    </lineage>
</organism>